<comment type="similarity">
    <text evidence="9">Belongs to the DHPS family.</text>
</comment>
<dbReference type="InterPro" id="IPR011005">
    <property type="entry name" value="Dihydropteroate_synth-like_sf"/>
</dbReference>
<evidence type="ECO:0000256" key="1">
    <source>
        <dbReference type="ARBA" id="ARBA00000012"/>
    </source>
</evidence>
<accession>A0ABV2AAI7</accession>
<evidence type="ECO:0000256" key="4">
    <source>
        <dbReference type="ARBA" id="ARBA00012458"/>
    </source>
</evidence>
<dbReference type="Gene3D" id="3.20.20.20">
    <property type="entry name" value="Dihydropteroate synthase-like"/>
    <property type="match status" value="1"/>
</dbReference>
<dbReference type="InterPro" id="IPR006390">
    <property type="entry name" value="DHP_synth_dom"/>
</dbReference>
<comment type="function">
    <text evidence="9">Catalyzes the condensation of para-aminobenzoate (pABA) with 6-hydroxymethyl-7,8-dihydropterin diphosphate (DHPt-PP) to form 7,8-dihydropteroate (H2Pte), the immediate precursor of folate derivatives.</text>
</comment>
<dbReference type="PROSITE" id="PS50972">
    <property type="entry name" value="PTERIN_BINDING"/>
    <property type="match status" value="1"/>
</dbReference>
<keyword evidence="8 9" id="KW-0289">Folate biosynthesis</keyword>
<keyword evidence="7 9" id="KW-0460">Magnesium</keyword>
<comment type="caution">
    <text evidence="11">The sequence shown here is derived from an EMBL/GenBank/DDBJ whole genome shotgun (WGS) entry which is preliminary data.</text>
</comment>
<comment type="catalytic activity">
    <reaction evidence="1">
        <text>(7,8-dihydropterin-6-yl)methyl diphosphate + 4-aminobenzoate = 7,8-dihydropteroate + diphosphate</text>
        <dbReference type="Rhea" id="RHEA:19949"/>
        <dbReference type="ChEBI" id="CHEBI:17836"/>
        <dbReference type="ChEBI" id="CHEBI:17839"/>
        <dbReference type="ChEBI" id="CHEBI:33019"/>
        <dbReference type="ChEBI" id="CHEBI:72950"/>
        <dbReference type="EC" id="2.5.1.15"/>
    </reaction>
</comment>
<dbReference type="SUPFAM" id="SSF51717">
    <property type="entry name" value="Dihydropteroate synthetase-like"/>
    <property type="match status" value="1"/>
</dbReference>
<evidence type="ECO:0000256" key="6">
    <source>
        <dbReference type="ARBA" id="ARBA00022723"/>
    </source>
</evidence>
<sequence length="279" mass="29455">MQLVLPHRVLDLSEPCVMGVLNVTPDSFSDGGRHQTRDAAVAHALQMVAQGARIVDIGGESSRPGASPVSEEDELARVIPVVEALRACSDVVISVDTTKPAVMRAACAAGADIINDINALQTPGALEVVADAKVAVCLMHMQGRPQTMQTAPRYDDVVREVREFLAARIATCRAAGIGADRIAIDPGIGFGKTLEHNLTLLANLRALQIDPHPLLVGVSRKSMFGQLLGRPLDRRLAGSLAAAAIAVWQGAAIVRAHDVAETVDAIRTATEIRRRGAAP</sequence>
<dbReference type="NCBIfam" id="TIGR01496">
    <property type="entry name" value="DHPS"/>
    <property type="match status" value="1"/>
</dbReference>
<dbReference type="PANTHER" id="PTHR20941:SF1">
    <property type="entry name" value="FOLIC ACID SYNTHESIS PROTEIN FOL1"/>
    <property type="match status" value="1"/>
</dbReference>
<dbReference type="CDD" id="cd00739">
    <property type="entry name" value="DHPS"/>
    <property type="match status" value="1"/>
</dbReference>
<keyword evidence="6 9" id="KW-0479">Metal-binding</keyword>
<keyword evidence="12" id="KW-1185">Reference proteome</keyword>
<dbReference type="InterPro" id="IPR045031">
    <property type="entry name" value="DHP_synth-like"/>
</dbReference>
<dbReference type="EC" id="2.5.1.15" evidence="4 9"/>
<dbReference type="PROSITE" id="PS00792">
    <property type="entry name" value="DHPS_1"/>
    <property type="match status" value="1"/>
</dbReference>
<organism evidence="11 12">
    <name type="scientific">Sinimarinibacterium thermocellulolyticum</name>
    <dbReference type="NCBI Taxonomy" id="3170016"/>
    <lineage>
        <taxon>Bacteria</taxon>
        <taxon>Pseudomonadati</taxon>
        <taxon>Pseudomonadota</taxon>
        <taxon>Gammaproteobacteria</taxon>
        <taxon>Nevskiales</taxon>
        <taxon>Nevskiaceae</taxon>
        <taxon>Sinimarinibacterium</taxon>
    </lineage>
</organism>
<comment type="cofactor">
    <cofactor evidence="2 9">
        <name>Mg(2+)</name>
        <dbReference type="ChEBI" id="CHEBI:18420"/>
    </cofactor>
</comment>
<name>A0ABV2AAI7_9GAMM</name>
<reference evidence="11 12" key="1">
    <citation type="submission" date="2024-06" db="EMBL/GenBank/DDBJ databases">
        <authorList>
            <person name="Li Z."/>
            <person name="Jiang Y."/>
        </authorList>
    </citation>
    <scope>NUCLEOTIDE SEQUENCE [LARGE SCALE GENOMIC DNA]</scope>
    <source>
        <strain evidence="11 12">HSW-8</strain>
    </source>
</reference>
<dbReference type="GO" id="GO:0004156">
    <property type="term" value="F:dihydropteroate synthase activity"/>
    <property type="evidence" value="ECO:0007669"/>
    <property type="project" value="UniProtKB-EC"/>
</dbReference>
<evidence type="ECO:0000256" key="3">
    <source>
        <dbReference type="ARBA" id="ARBA00004763"/>
    </source>
</evidence>
<evidence type="ECO:0000256" key="9">
    <source>
        <dbReference type="RuleBase" id="RU361205"/>
    </source>
</evidence>
<protein>
    <recommendedName>
        <fullName evidence="4 9">Dihydropteroate synthase</fullName>
        <shortName evidence="9">DHPS</shortName>
        <ecNumber evidence="4 9">2.5.1.15</ecNumber>
    </recommendedName>
    <alternativeName>
        <fullName evidence="9">Dihydropteroate pyrophosphorylase</fullName>
    </alternativeName>
</protein>
<comment type="pathway">
    <text evidence="3 9">Cofactor biosynthesis; tetrahydrofolate biosynthesis; 7,8-dihydrofolate from 2-amino-4-hydroxy-6-hydroxymethyl-7,8-dihydropteridine diphosphate and 4-aminobenzoate: step 1/2.</text>
</comment>
<evidence type="ECO:0000313" key="12">
    <source>
        <dbReference type="Proteomes" id="UP001465331"/>
    </source>
</evidence>
<dbReference type="Proteomes" id="UP001465331">
    <property type="component" value="Unassembled WGS sequence"/>
</dbReference>
<proteinExistence type="inferred from homology"/>
<evidence type="ECO:0000256" key="5">
    <source>
        <dbReference type="ARBA" id="ARBA00022679"/>
    </source>
</evidence>
<evidence type="ECO:0000256" key="2">
    <source>
        <dbReference type="ARBA" id="ARBA00001946"/>
    </source>
</evidence>
<evidence type="ECO:0000256" key="8">
    <source>
        <dbReference type="ARBA" id="ARBA00022909"/>
    </source>
</evidence>
<keyword evidence="5 9" id="KW-0808">Transferase</keyword>
<evidence type="ECO:0000256" key="7">
    <source>
        <dbReference type="ARBA" id="ARBA00022842"/>
    </source>
</evidence>
<dbReference type="PROSITE" id="PS00793">
    <property type="entry name" value="DHPS_2"/>
    <property type="match status" value="1"/>
</dbReference>
<evidence type="ECO:0000313" key="11">
    <source>
        <dbReference type="EMBL" id="MES0874154.1"/>
    </source>
</evidence>
<dbReference type="RefSeq" id="WP_352889157.1">
    <property type="nucleotide sequence ID" value="NZ_JBEPIJ010000008.1"/>
</dbReference>
<evidence type="ECO:0000259" key="10">
    <source>
        <dbReference type="PROSITE" id="PS50972"/>
    </source>
</evidence>
<gene>
    <name evidence="11" type="primary">folP</name>
    <name evidence="11" type="ORF">ABSH63_09075</name>
</gene>
<dbReference type="InterPro" id="IPR000489">
    <property type="entry name" value="Pterin-binding_dom"/>
</dbReference>
<feature type="domain" description="Pterin-binding" evidence="10">
    <location>
        <begin position="15"/>
        <end position="267"/>
    </location>
</feature>
<dbReference type="EMBL" id="JBEPIJ010000008">
    <property type="protein sequence ID" value="MES0874154.1"/>
    <property type="molecule type" value="Genomic_DNA"/>
</dbReference>
<dbReference type="PANTHER" id="PTHR20941">
    <property type="entry name" value="FOLATE SYNTHESIS PROTEINS"/>
    <property type="match status" value="1"/>
</dbReference>
<dbReference type="Pfam" id="PF00809">
    <property type="entry name" value="Pterin_bind"/>
    <property type="match status" value="1"/>
</dbReference>